<dbReference type="SUPFAM" id="SSF51445">
    <property type="entry name" value="(Trans)glycosidases"/>
    <property type="match status" value="1"/>
</dbReference>
<dbReference type="RefSeq" id="WP_162450904.1">
    <property type="nucleotide sequence ID" value="NZ_WLZY01000004.1"/>
</dbReference>
<reference evidence="1 2" key="1">
    <citation type="submission" date="2019-11" db="EMBL/GenBank/DDBJ databases">
        <authorList>
            <person name="Li X.-J."/>
            <person name="Feng X.-M."/>
        </authorList>
    </citation>
    <scope>NUCLEOTIDE SEQUENCE [LARGE SCALE GENOMIC DNA]</scope>
    <source>
        <strain evidence="1 2">XMNu-373</strain>
    </source>
</reference>
<evidence type="ECO:0000313" key="1">
    <source>
        <dbReference type="EMBL" id="NDL58229.1"/>
    </source>
</evidence>
<dbReference type="AlphaFoldDB" id="A0A7K3M4J1"/>
<comment type="caution">
    <text evidence="1">The sequence shown here is derived from an EMBL/GenBank/DDBJ whole genome shotgun (WGS) entry which is preliminary data.</text>
</comment>
<dbReference type="Proteomes" id="UP000460435">
    <property type="component" value="Unassembled WGS sequence"/>
</dbReference>
<evidence type="ECO:0000313" key="2">
    <source>
        <dbReference type="Proteomes" id="UP000460435"/>
    </source>
</evidence>
<sequence length="321" mass="37880">MTIWANLIHISYNFWSDTPEPRRVSAYRDTMQFDDALWIELTQHMADSGLNMAVLDLGDAVQYRSHPEIALKDAWTIGRLEEELARLRELGLEPVPKLNFSTSHDAWLGIYHRQVSTPAYYQVCQDLIEEVSELFGTPRFFHIGMDEETAVNQPRSRFVVVRQHELWWEDLAFFEDVVTRSGSRPWVWSDYAWRHPQDFYWRMSRSTVQSNWHYDLNFTDENEADRPRKMEVEVRDWRYLTYLDLDDQGFEQIPTASNYRQAKSFEATVEFCRHRLDPSRVLGFLQTTWKPTVADFRAHHLQAIDQVARVISADGENGGPR</sequence>
<organism evidence="1 2">
    <name type="scientific">Phytoactinopolyspora mesophila</name>
    <dbReference type="NCBI Taxonomy" id="2650750"/>
    <lineage>
        <taxon>Bacteria</taxon>
        <taxon>Bacillati</taxon>
        <taxon>Actinomycetota</taxon>
        <taxon>Actinomycetes</taxon>
        <taxon>Jiangellales</taxon>
        <taxon>Jiangellaceae</taxon>
        <taxon>Phytoactinopolyspora</taxon>
    </lineage>
</organism>
<keyword evidence="1" id="KW-0378">Hydrolase</keyword>
<accession>A0A7K3M4J1</accession>
<dbReference type="GO" id="GO:0016787">
    <property type="term" value="F:hydrolase activity"/>
    <property type="evidence" value="ECO:0007669"/>
    <property type="project" value="UniProtKB-KW"/>
</dbReference>
<dbReference type="Gene3D" id="3.20.20.80">
    <property type="entry name" value="Glycosidases"/>
    <property type="match status" value="1"/>
</dbReference>
<proteinExistence type="predicted"/>
<gene>
    <name evidence="1" type="ORF">F7O44_14230</name>
</gene>
<dbReference type="InterPro" id="IPR017853">
    <property type="entry name" value="GH"/>
</dbReference>
<protein>
    <submittedName>
        <fullName evidence="1">Family 20 glycosylhydrolase</fullName>
    </submittedName>
</protein>
<name>A0A7K3M4J1_9ACTN</name>
<dbReference type="EMBL" id="WLZY01000004">
    <property type="protein sequence ID" value="NDL58229.1"/>
    <property type="molecule type" value="Genomic_DNA"/>
</dbReference>
<keyword evidence="2" id="KW-1185">Reference proteome</keyword>